<keyword evidence="2" id="KW-0732">Signal</keyword>
<organism evidence="3 4">
    <name type="scientific">Paractinoplanes ovalisporus</name>
    <dbReference type="NCBI Taxonomy" id="2810368"/>
    <lineage>
        <taxon>Bacteria</taxon>
        <taxon>Bacillati</taxon>
        <taxon>Actinomycetota</taxon>
        <taxon>Actinomycetes</taxon>
        <taxon>Micromonosporales</taxon>
        <taxon>Micromonosporaceae</taxon>
        <taxon>Paractinoplanes</taxon>
    </lineage>
</organism>
<accession>A0ABS2AU59</accession>
<evidence type="ECO:0008006" key="5">
    <source>
        <dbReference type="Google" id="ProtNLM"/>
    </source>
</evidence>
<dbReference type="RefSeq" id="WP_236049945.1">
    <property type="nucleotide sequence ID" value="NZ_JAENHP010000035.1"/>
</dbReference>
<feature type="region of interest" description="Disordered" evidence="1">
    <location>
        <begin position="26"/>
        <end position="76"/>
    </location>
</feature>
<reference evidence="3 4" key="1">
    <citation type="submission" date="2021-01" db="EMBL/GenBank/DDBJ databases">
        <title>Actinoplanes sp. nov. LDG1-06 isolated from lichen.</title>
        <authorList>
            <person name="Saeng-In P."/>
            <person name="Phongsopitanun W."/>
            <person name="Kanchanasin P."/>
            <person name="Yuki M."/>
            <person name="Kudo T."/>
            <person name="Ohkuma M."/>
            <person name="Tanasupawat S."/>
        </authorList>
    </citation>
    <scope>NUCLEOTIDE SEQUENCE [LARGE SCALE GENOMIC DNA]</scope>
    <source>
        <strain evidence="3 4">LDG1-06</strain>
    </source>
</reference>
<feature type="chain" id="PRO_5045322983" description="Lipoprotein" evidence="2">
    <location>
        <begin position="27"/>
        <end position="308"/>
    </location>
</feature>
<comment type="caution">
    <text evidence="3">The sequence shown here is derived from an EMBL/GenBank/DDBJ whole genome shotgun (WGS) entry which is preliminary data.</text>
</comment>
<dbReference type="Proteomes" id="UP000632138">
    <property type="component" value="Unassembled WGS sequence"/>
</dbReference>
<gene>
    <name evidence="3" type="ORF">JIG36_48700</name>
</gene>
<dbReference type="EMBL" id="JAENHP010000035">
    <property type="protein sequence ID" value="MBM2623402.1"/>
    <property type="molecule type" value="Genomic_DNA"/>
</dbReference>
<protein>
    <recommendedName>
        <fullName evidence="5">Lipoprotein</fullName>
    </recommendedName>
</protein>
<feature type="signal peptide" evidence="2">
    <location>
        <begin position="1"/>
        <end position="26"/>
    </location>
</feature>
<dbReference type="PROSITE" id="PS51257">
    <property type="entry name" value="PROKAR_LIPOPROTEIN"/>
    <property type="match status" value="1"/>
</dbReference>
<evidence type="ECO:0000313" key="4">
    <source>
        <dbReference type="Proteomes" id="UP000632138"/>
    </source>
</evidence>
<evidence type="ECO:0000313" key="3">
    <source>
        <dbReference type="EMBL" id="MBM2623402.1"/>
    </source>
</evidence>
<sequence>MAHPARMCAAVAVAATLLVLVGCSSGDKEKAQPDPPAPAPTGTAIEADDPLVAPTANCPRPPQEPTTATEPESGGLTARTTYMLGGGEADFAYDVAAFDRQRTAFEVADMRSLSIDDTFAQGAYAVGGGHAIVVVANASDQPIDIAGIHPVNLVRECMPLAAAFLGGGEAGDEPKMYFDLDLAAPEARAFNNEGEDPTLFFQEKSWQIPARGEDEGQIDFDTQLGAYSFDLAIEYQIDGEQYLALLDNKGQPFRITSSLCASSDDLVGLPDAAVQRLKSLRYQRVRQRGLEFVMADVDPEQVAADCPW</sequence>
<evidence type="ECO:0000256" key="1">
    <source>
        <dbReference type="SAM" id="MobiDB-lite"/>
    </source>
</evidence>
<name>A0ABS2AU59_9ACTN</name>
<proteinExistence type="predicted"/>
<keyword evidence="4" id="KW-1185">Reference proteome</keyword>
<evidence type="ECO:0000256" key="2">
    <source>
        <dbReference type="SAM" id="SignalP"/>
    </source>
</evidence>